<evidence type="ECO:0000313" key="2">
    <source>
        <dbReference type="Proteomes" id="UP000518904"/>
    </source>
</evidence>
<dbReference type="AlphaFoldDB" id="A0A7Y0SJE0"/>
<gene>
    <name evidence="1" type="ORF">HKB16_16675</name>
</gene>
<comment type="caution">
    <text evidence="1">The sequence shown here is derived from an EMBL/GenBank/DDBJ whole genome shotgun (WGS) entry which is preliminary data.</text>
</comment>
<reference evidence="1 2" key="1">
    <citation type="submission" date="2020-04" db="EMBL/GenBank/DDBJ databases">
        <title>Whole-genome sequencing of Vibrio spp. from China reveals different genetic environments of blaCTX-M-14 among diverse lineages.</title>
        <authorList>
            <person name="Zheng Z."/>
            <person name="Ye L."/>
            <person name="Chen S."/>
        </authorList>
    </citation>
    <scope>NUCLEOTIDE SEQUENCE [LARGE SCALE GENOMIC DNA]</scope>
    <source>
        <strain evidence="1 2">Vb0551</strain>
    </source>
</reference>
<dbReference type="EMBL" id="JABCLB010001818">
    <property type="protein sequence ID" value="NMU84506.1"/>
    <property type="molecule type" value="Genomic_DNA"/>
</dbReference>
<dbReference type="Proteomes" id="UP000518904">
    <property type="component" value="Unassembled WGS sequence"/>
</dbReference>
<feature type="non-terminal residue" evidence="1">
    <location>
        <position position="1"/>
    </location>
</feature>
<proteinExistence type="predicted"/>
<name>A0A7Y0SJE0_VIBPH</name>
<protein>
    <submittedName>
        <fullName evidence="1">RNA polymerase subunit sigma-70</fullName>
    </submittedName>
</protein>
<accession>A0A7Y0SJE0</accession>
<evidence type="ECO:0000313" key="1">
    <source>
        <dbReference type="EMBL" id="NMU84506.1"/>
    </source>
</evidence>
<sequence>SRLVPTAANGMPAFGHYRRDPDGSGHVPWALIVIGVSGGRITSLNNFLDVERLFPLFGLPDRLEEGTGQPEQAGELA</sequence>
<organism evidence="1 2">
    <name type="scientific">Vibrio parahaemolyticus</name>
    <dbReference type="NCBI Taxonomy" id="670"/>
    <lineage>
        <taxon>Bacteria</taxon>
        <taxon>Pseudomonadati</taxon>
        <taxon>Pseudomonadota</taxon>
        <taxon>Gammaproteobacteria</taxon>
        <taxon>Vibrionales</taxon>
        <taxon>Vibrionaceae</taxon>
        <taxon>Vibrio</taxon>
    </lineage>
</organism>